<dbReference type="PROSITE" id="PS51257">
    <property type="entry name" value="PROKAR_LIPOPROTEIN"/>
    <property type="match status" value="1"/>
</dbReference>
<sequence>MKKRVYRTAAVFSLISMSLLTGCSEESSSKKSVKEEEQTMKKEKTVEQNVTDQNDKKVSQIKQMLEQGLQGGANIEYDSAKKQFDVIMTDSRLTDSLNNIKEDPTNEKWPKLIKAFKKLSKQIKSGLDSGYTIRLADPADETKTMLTILDGKVTYDFSAK</sequence>
<reference evidence="2 3" key="1">
    <citation type="submission" date="2020-03" db="EMBL/GenBank/DDBJ databases">
        <title>Soil Listeria distribution.</title>
        <authorList>
            <person name="Liao J."/>
            <person name="Wiedmann M."/>
        </authorList>
    </citation>
    <scope>NUCLEOTIDE SEQUENCE [LARGE SCALE GENOMIC DNA]</scope>
    <source>
        <strain evidence="2 3">FSL L7-1507</strain>
    </source>
</reference>
<proteinExistence type="predicted"/>
<protein>
    <recommendedName>
        <fullName evidence="4">Lipoprotein</fullName>
    </recommendedName>
</protein>
<organism evidence="2 3">
    <name type="scientific">Listeria aquatica</name>
    <dbReference type="NCBI Taxonomy" id="1494960"/>
    <lineage>
        <taxon>Bacteria</taxon>
        <taxon>Bacillati</taxon>
        <taxon>Bacillota</taxon>
        <taxon>Bacilli</taxon>
        <taxon>Bacillales</taxon>
        <taxon>Listeriaceae</taxon>
        <taxon>Listeria</taxon>
    </lineage>
</organism>
<feature type="compositionally biased region" description="Basic and acidic residues" evidence="1">
    <location>
        <begin position="27"/>
        <end position="46"/>
    </location>
</feature>
<dbReference type="RefSeq" id="WP_185374853.1">
    <property type="nucleotide sequence ID" value="NZ_JAARRM010000006.1"/>
</dbReference>
<dbReference type="EMBL" id="JAARRM010000006">
    <property type="protein sequence ID" value="MBC1522348.1"/>
    <property type="molecule type" value="Genomic_DNA"/>
</dbReference>
<gene>
    <name evidence="2" type="ORF">HB912_11890</name>
</gene>
<evidence type="ECO:0000256" key="1">
    <source>
        <dbReference type="SAM" id="MobiDB-lite"/>
    </source>
</evidence>
<evidence type="ECO:0008006" key="4">
    <source>
        <dbReference type="Google" id="ProtNLM"/>
    </source>
</evidence>
<comment type="caution">
    <text evidence="2">The sequence shown here is derived from an EMBL/GenBank/DDBJ whole genome shotgun (WGS) entry which is preliminary data.</text>
</comment>
<feature type="region of interest" description="Disordered" evidence="1">
    <location>
        <begin position="22"/>
        <end position="56"/>
    </location>
</feature>
<dbReference type="AlphaFoldDB" id="A0A841ZSW3"/>
<evidence type="ECO:0000313" key="3">
    <source>
        <dbReference type="Proteomes" id="UP000559885"/>
    </source>
</evidence>
<name>A0A841ZSW3_9LIST</name>
<evidence type="ECO:0000313" key="2">
    <source>
        <dbReference type="EMBL" id="MBC1522348.1"/>
    </source>
</evidence>
<accession>A0A841ZSW3</accession>
<dbReference type="Proteomes" id="UP000559885">
    <property type="component" value="Unassembled WGS sequence"/>
</dbReference>